<evidence type="ECO:0000256" key="3">
    <source>
        <dbReference type="ARBA" id="ARBA00023082"/>
    </source>
</evidence>
<dbReference type="Gene3D" id="1.10.10.10">
    <property type="entry name" value="Winged helix-like DNA-binding domain superfamily/Winged helix DNA-binding domain"/>
    <property type="match status" value="1"/>
</dbReference>
<comment type="caution">
    <text evidence="7">The sequence shown here is derived from an EMBL/GenBank/DDBJ whole genome shotgun (WGS) entry which is preliminary data.</text>
</comment>
<dbReference type="InterPro" id="IPR039425">
    <property type="entry name" value="RNA_pol_sigma-70-like"/>
</dbReference>
<keyword evidence="4" id="KW-0804">Transcription</keyword>
<dbReference type="InterPro" id="IPR013249">
    <property type="entry name" value="RNA_pol_sigma70_r4_t2"/>
</dbReference>
<feature type="domain" description="RNA polymerase sigma factor 70 region 4 type 2" evidence="6">
    <location>
        <begin position="118"/>
        <end position="169"/>
    </location>
</feature>
<evidence type="ECO:0000259" key="5">
    <source>
        <dbReference type="Pfam" id="PF04542"/>
    </source>
</evidence>
<feature type="domain" description="RNA polymerase sigma-70 region 2" evidence="5">
    <location>
        <begin position="21"/>
        <end position="86"/>
    </location>
</feature>
<accession>A0ABV2T5W9</accession>
<evidence type="ECO:0000313" key="8">
    <source>
        <dbReference type="Proteomes" id="UP001549749"/>
    </source>
</evidence>
<dbReference type="NCBIfam" id="TIGR02937">
    <property type="entry name" value="sigma70-ECF"/>
    <property type="match status" value="1"/>
</dbReference>
<keyword evidence="2" id="KW-0805">Transcription regulation</keyword>
<evidence type="ECO:0000256" key="4">
    <source>
        <dbReference type="ARBA" id="ARBA00023163"/>
    </source>
</evidence>
<dbReference type="SUPFAM" id="SSF88946">
    <property type="entry name" value="Sigma2 domain of RNA polymerase sigma factors"/>
    <property type="match status" value="1"/>
</dbReference>
<dbReference type="Pfam" id="PF04542">
    <property type="entry name" value="Sigma70_r2"/>
    <property type="match status" value="1"/>
</dbReference>
<dbReference type="InterPro" id="IPR013325">
    <property type="entry name" value="RNA_pol_sigma_r2"/>
</dbReference>
<evidence type="ECO:0000256" key="2">
    <source>
        <dbReference type="ARBA" id="ARBA00023015"/>
    </source>
</evidence>
<comment type="similarity">
    <text evidence="1">Belongs to the sigma-70 factor family. ECF subfamily.</text>
</comment>
<protein>
    <submittedName>
        <fullName evidence="7">RNA polymerase sigma-70 factor</fullName>
    </submittedName>
</protein>
<dbReference type="EMBL" id="JBEXAC010000001">
    <property type="protein sequence ID" value="MET6998418.1"/>
    <property type="molecule type" value="Genomic_DNA"/>
</dbReference>
<evidence type="ECO:0000313" key="7">
    <source>
        <dbReference type="EMBL" id="MET6998418.1"/>
    </source>
</evidence>
<dbReference type="InterPro" id="IPR014327">
    <property type="entry name" value="RNA_pol_sigma70_bacteroid"/>
</dbReference>
<gene>
    <name evidence="7" type="ORF">ABR189_13605</name>
</gene>
<keyword evidence="8" id="KW-1185">Reference proteome</keyword>
<dbReference type="InterPro" id="IPR013324">
    <property type="entry name" value="RNA_pol_sigma_r3/r4-like"/>
</dbReference>
<dbReference type="PANTHER" id="PTHR43133:SF46">
    <property type="entry name" value="RNA POLYMERASE SIGMA-70 FACTOR ECF SUBFAMILY"/>
    <property type="match status" value="1"/>
</dbReference>
<dbReference type="InterPro" id="IPR014284">
    <property type="entry name" value="RNA_pol_sigma-70_dom"/>
</dbReference>
<evidence type="ECO:0000256" key="1">
    <source>
        <dbReference type="ARBA" id="ARBA00010641"/>
    </source>
</evidence>
<evidence type="ECO:0000259" key="6">
    <source>
        <dbReference type="Pfam" id="PF08281"/>
    </source>
</evidence>
<dbReference type="InterPro" id="IPR007627">
    <property type="entry name" value="RNA_pol_sigma70_r2"/>
</dbReference>
<dbReference type="PANTHER" id="PTHR43133">
    <property type="entry name" value="RNA POLYMERASE ECF-TYPE SIGMA FACTO"/>
    <property type="match status" value="1"/>
</dbReference>
<name>A0ABV2T5W9_9BACT</name>
<dbReference type="Pfam" id="PF08281">
    <property type="entry name" value="Sigma70_r4_2"/>
    <property type="match status" value="1"/>
</dbReference>
<dbReference type="SUPFAM" id="SSF88659">
    <property type="entry name" value="Sigma3 and sigma4 domains of RNA polymerase sigma factors"/>
    <property type="match status" value="1"/>
</dbReference>
<dbReference type="RefSeq" id="WP_354661053.1">
    <property type="nucleotide sequence ID" value="NZ_JBEXAC010000001.1"/>
</dbReference>
<reference evidence="7 8" key="1">
    <citation type="submission" date="2024-06" db="EMBL/GenBank/DDBJ databases">
        <title>Chitinophaga defluvii sp. nov., isolated from municipal sewage.</title>
        <authorList>
            <person name="Zhang L."/>
        </authorList>
    </citation>
    <scope>NUCLEOTIDE SEQUENCE [LARGE SCALE GENOMIC DNA]</scope>
    <source>
        <strain evidence="7 8">H8</strain>
    </source>
</reference>
<dbReference type="InterPro" id="IPR036388">
    <property type="entry name" value="WH-like_DNA-bd_sf"/>
</dbReference>
<dbReference type="Proteomes" id="UP001549749">
    <property type="component" value="Unassembled WGS sequence"/>
</dbReference>
<proteinExistence type="inferred from homology"/>
<dbReference type="NCBIfam" id="TIGR02985">
    <property type="entry name" value="Sig70_bacteroi1"/>
    <property type="match status" value="1"/>
</dbReference>
<sequence length="191" mass="22360">MQQLLERIQQHGDQAAFREFYLLYSPQLLTFAYTYTKSKFVAEEVINDVFLSLWKNRSRLIEISNMKVYLYRGVKNGIINYFTRNKEWQHLDIDEIADVELKFSADPEEILITAELRKKIETAIASLPPRCQVVFKLIKEDGIKHKEVAEILDISLKTVENQMTIAIRKINEVIQIPVGKKIVETNMKQNQ</sequence>
<organism evidence="7 8">
    <name type="scientific">Chitinophaga defluvii</name>
    <dbReference type="NCBI Taxonomy" id="3163343"/>
    <lineage>
        <taxon>Bacteria</taxon>
        <taxon>Pseudomonadati</taxon>
        <taxon>Bacteroidota</taxon>
        <taxon>Chitinophagia</taxon>
        <taxon>Chitinophagales</taxon>
        <taxon>Chitinophagaceae</taxon>
        <taxon>Chitinophaga</taxon>
    </lineage>
</organism>
<keyword evidence="3" id="KW-0731">Sigma factor</keyword>
<dbReference type="Gene3D" id="1.10.1740.10">
    <property type="match status" value="1"/>
</dbReference>